<dbReference type="PANTHER" id="PTHR46411:SF3">
    <property type="entry name" value="AAA+ ATPASE DOMAIN-CONTAINING PROTEIN"/>
    <property type="match status" value="1"/>
</dbReference>
<dbReference type="InterPro" id="IPR003959">
    <property type="entry name" value="ATPase_AAA_core"/>
</dbReference>
<dbReference type="AlphaFoldDB" id="A0A8H6KGV2"/>
<reference evidence="3" key="1">
    <citation type="journal article" date="2020" name="Phytopathology">
        <title>Genome Sequence Resources of Colletotrichum truncatum, C. plurivorum, C. musicola, and C. sojae: Four Species Pathogenic to Soybean (Glycine max).</title>
        <authorList>
            <person name="Rogerio F."/>
            <person name="Boufleur T.R."/>
            <person name="Ciampi-Guillardi M."/>
            <person name="Sukno S.A."/>
            <person name="Thon M.R."/>
            <person name="Massola Junior N.S."/>
            <person name="Baroncelli R."/>
        </authorList>
    </citation>
    <scope>NUCLEOTIDE SEQUENCE</scope>
    <source>
        <strain evidence="3">LFN00145</strain>
    </source>
</reference>
<dbReference type="Pfam" id="PF22942">
    <property type="entry name" value="DUF7025"/>
    <property type="match status" value="1"/>
</dbReference>
<feature type="region of interest" description="Disordered" evidence="1">
    <location>
        <begin position="1"/>
        <end position="20"/>
    </location>
</feature>
<protein>
    <recommendedName>
        <fullName evidence="2">AAA+ ATPase domain-containing protein</fullName>
    </recommendedName>
</protein>
<dbReference type="PANTHER" id="PTHR46411">
    <property type="entry name" value="FAMILY ATPASE, PUTATIVE-RELATED"/>
    <property type="match status" value="1"/>
</dbReference>
<dbReference type="InterPro" id="IPR054289">
    <property type="entry name" value="DUF7025"/>
</dbReference>
<dbReference type="SUPFAM" id="SSF52540">
    <property type="entry name" value="P-loop containing nucleoside triphosphate hydrolases"/>
    <property type="match status" value="1"/>
</dbReference>
<proteinExistence type="predicted"/>
<evidence type="ECO:0000256" key="1">
    <source>
        <dbReference type="SAM" id="MobiDB-lite"/>
    </source>
</evidence>
<sequence>MDPDKIPKETAPTSASDIRSAEQRYMELLEQRIAQLQEQIQSSEPVEESEGRIPNYPRIRNVISKWDHKKDHRRDFDRSEADQQVNTEQVTIFRRYMDTNKDKTLIREELFVGFDKLKSLLSQTLNHCAPHLFEAKSVNFVSPFSLFVWQWENLNAACSPRDDDEEGMKLARSDLKEILSLLRNSNSLTTYFNNLLSHQAGKTIVYEHLWTLFEPGKEVYAQPFIDEIQMFEVQMASYQGTPSKPCFRIVVAAFDWDGMTFGRHVYPINIPKFEGSRPVANLPCFPTSYYSTDADPDGSKLRESLLRRGRRFWEICTGSDVQFRYDGPVVYYTRHDQNDDSSDDETASKVQAPARVTHLSQSKVAIDNYSFVNSRRNPGGGMVPLGTWLLYGHASRAYTWVCPCVRCRGSTLQRWFRPVGSVSPDKERNRTFGESEERLLLCPPKVLGYSLDFRHWVQLKVDNVEDLDPETAQGFEEYFEERLELDESQKKLLKAMIDNHVSAKGKGIAMDVVEGKGQGLVILLHGPPGVGKTLTAETVALATGKPLLSVSTAEIGIEPKEAERNLTEIFQDASRWEAVLLIDEADVFLEERKGTKDIQRNSLVAVLLRVLEYYEGIIILTTNRITSLDVAVQSRIHLAIQYRDLNAKQKEKIFHYFLDKTIGEDRIEGRARINREIPKILKKSRINGRQIRNVVRSAYLLAQSNKSKLNFDHIEEVLDATENFLESLKDLTLKKREFLEAPTMD</sequence>
<feature type="domain" description="AAA+ ATPase" evidence="2">
    <location>
        <begin position="518"/>
        <end position="646"/>
    </location>
</feature>
<name>A0A8H6KGV2_9PEZI</name>
<dbReference type="SMART" id="SM00382">
    <property type="entry name" value="AAA"/>
    <property type="match status" value="1"/>
</dbReference>
<evidence type="ECO:0000313" key="3">
    <source>
        <dbReference type="EMBL" id="KAF6831309.1"/>
    </source>
</evidence>
<organism evidence="3 4">
    <name type="scientific">Colletotrichum plurivorum</name>
    <dbReference type="NCBI Taxonomy" id="2175906"/>
    <lineage>
        <taxon>Eukaryota</taxon>
        <taxon>Fungi</taxon>
        <taxon>Dikarya</taxon>
        <taxon>Ascomycota</taxon>
        <taxon>Pezizomycotina</taxon>
        <taxon>Sordariomycetes</taxon>
        <taxon>Hypocreomycetidae</taxon>
        <taxon>Glomerellales</taxon>
        <taxon>Glomerellaceae</taxon>
        <taxon>Colletotrichum</taxon>
        <taxon>Colletotrichum orchidearum species complex</taxon>
    </lineage>
</organism>
<accession>A0A8H6KGV2</accession>
<dbReference type="Pfam" id="PF00004">
    <property type="entry name" value="AAA"/>
    <property type="match status" value="1"/>
</dbReference>
<evidence type="ECO:0000313" key="4">
    <source>
        <dbReference type="Proteomes" id="UP000654918"/>
    </source>
</evidence>
<gene>
    <name evidence="3" type="ORF">CPLU01_06866</name>
</gene>
<comment type="caution">
    <text evidence="3">The sequence shown here is derived from an EMBL/GenBank/DDBJ whole genome shotgun (WGS) entry which is preliminary data.</text>
</comment>
<dbReference type="GO" id="GO:0005524">
    <property type="term" value="F:ATP binding"/>
    <property type="evidence" value="ECO:0007669"/>
    <property type="project" value="InterPro"/>
</dbReference>
<dbReference type="Gene3D" id="3.40.50.300">
    <property type="entry name" value="P-loop containing nucleotide triphosphate hydrolases"/>
    <property type="match status" value="1"/>
</dbReference>
<dbReference type="InterPro" id="IPR027417">
    <property type="entry name" value="P-loop_NTPase"/>
</dbReference>
<dbReference type="EMBL" id="WIGO01000083">
    <property type="protein sequence ID" value="KAF6831309.1"/>
    <property type="molecule type" value="Genomic_DNA"/>
</dbReference>
<evidence type="ECO:0000259" key="2">
    <source>
        <dbReference type="SMART" id="SM00382"/>
    </source>
</evidence>
<dbReference type="CDD" id="cd19481">
    <property type="entry name" value="RecA-like_protease"/>
    <property type="match status" value="1"/>
</dbReference>
<dbReference type="InterPro" id="IPR003593">
    <property type="entry name" value="AAA+_ATPase"/>
</dbReference>
<dbReference type="Proteomes" id="UP000654918">
    <property type="component" value="Unassembled WGS sequence"/>
</dbReference>
<keyword evidence="4" id="KW-1185">Reference proteome</keyword>
<dbReference type="GO" id="GO:0016887">
    <property type="term" value="F:ATP hydrolysis activity"/>
    <property type="evidence" value="ECO:0007669"/>
    <property type="project" value="InterPro"/>
</dbReference>